<keyword evidence="7 14" id="KW-0472">Membrane</keyword>
<dbReference type="InterPro" id="IPR000466">
    <property type="entry name" value="Adeno_A3_rcpt"/>
</dbReference>
<dbReference type="Pfam" id="PF00001">
    <property type="entry name" value="7tm_1"/>
    <property type="match status" value="1"/>
</dbReference>
<evidence type="ECO:0000256" key="4">
    <source>
        <dbReference type="ARBA" id="ARBA00022692"/>
    </source>
</evidence>
<dbReference type="GeneID" id="107112251"/>
<dbReference type="PANTHER" id="PTHR24246">
    <property type="entry name" value="OLFACTORY RECEPTOR AND ADENOSINE RECEPTOR"/>
    <property type="match status" value="1"/>
</dbReference>
<evidence type="ECO:0000256" key="11">
    <source>
        <dbReference type="ARBA" id="ARBA00023180"/>
    </source>
</evidence>
<evidence type="ECO:0000256" key="6">
    <source>
        <dbReference type="ARBA" id="ARBA00023040"/>
    </source>
</evidence>
<dbReference type="InterPro" id="IPR001634">
    <property type="entry name" value="Adenosn_rcpt"/>
</dbReference>
<organism evidence="16 17">
    <name type="scientific">Gekko japonicus</name>
    <name type="common">Schlegel's Japanese gecko</name>
    <dbReference type="NCBI Taxonomy" id="146911"/>
    <lineage>
        <taxon>Eukaryota</taxon>
        <taxon>Metazoa</taxon>
        <taxon>Chordata</taxon>
        <taxon>Craniata</taxon>
        <taxon>Vertebrata</taxon>
        <taxon>Euteleostomi</taxon>
        <taxon>Lepidosauria</taxon>
        <taxon>Squamata</taxon>
        <taxon>Bifurcata</taxon>
        <taxon>Gekkota</taxon>
        <taxon>Gekkonidae</taxon>
        <taxon>Gekkoninae</taxon>
        <taxon>Gekko</taxon>
    </lineage>
</organism>
<feature type="transmembrane region" description="Helical" evidence="14">
    <location>
        <begin position="118"/>
        <end position="141"/>
    </location>
</feature>
<feature type="domain" description="G-protein coupled receptors family 1 profile" evidence="15">
    <location>
        <begin position="21"/>
        <end position="274"/>
    </location>
</feature>
<dbReference type="PRINTS" id="PR00237">
    <property type="entry name" value="GPCRRHODOPSN"/>
</dbReference>
<protein>
    <recommendedName>
        <fullName evidence="2 14">Adenosine receptor A3</fullName>
    </recommendedName>
</protein>
<dbReference type="PRINTS" id="PR00555">
    <property type="entry name" value="ADENOSINEA3R"/>
</dbReference>
<dbReference type="PROSITE" id="PS00237">
    <property type="entry name" value="G_PROTEIN_RECEP_F1_1"/>
    <property type="match status" value="1"/>
</dbReference>
<evidence type="ECO:0000256" key="13">
    <source>
        <dbReference type="ARBA" id="ARBA00023288"/>
    </source>
</evidence>
<comment type="function">
    <text evidence="14">Receptor for adenosine. The activity of this receptor is mediated by G proteins which inhibit adenylyl cyclase.</text>
</comment>
<proteinExistence type="inferred from homology"/>
<evidence type="ECO:0000313" key="17">
    <source>
        <dbReference type="RefSeq" id="XP_015268845.1"/>
    </source>
</evidence>
<dbReference type="InterPro" id="IPR017452">
    <property type="entry name" value="GPCR_Rhodpsn_7TM"/>
</dbReference>
<sequence length="306" mass="34725">MEHTVAYICLESVIALLAILGNILVIWVVKLNSACQTTTCHFIISLALADIAVGLAIPMAIVVDLNVSLPFEACLFMCCLLVAVTQTSIMSLLAIAVDRYLRVRFITRYRIITSQKRIQMALGTVWLLSMLVGFTPIFGWAQKNSTGFGNSRNMECRLTGVLKMEYMVYLSFFIGTLIPLIIMVVLYGKVFCIIRAKLRQWSTDVGGTKTFYRKEFKTAKYLALILFLFAVCWLPLCIMNCILHFYPALKIPNDVWYMGILLTHSNSVMNPIVYAFKIKKFRETCFQILRTYTLCKNPEHAINSTS</sequence>
<feature type="transmembrane region" description="Helical" evidence="14">
    <location>
        <begin position="255"/>
        <end position="276"/>
    </location>
</feature>
<dbReference type="Gene3D" id="1.20.1070.10">
    <property type="entry name" value="Rhodopsin 7-helix transmembrane proteins"/>
    <property type="match status" value="1"/>
</dbReference>
<feature type="transmembrane region" description="Helical" evidence="14">
    <location>
        <begin position="221"/>
        <end position="249"/>
    </location>
</feature>
<dbReference type="PROSITE" id="PS50262">
    <property type="entry name" value="G_PROTEIN_RECEP_F1_2"/>
    <property type="match status" value="1"/>
</dbReference>
<dbReference type="InterPro" id="IPR000276">
    <property type="entry name" value="GPCR_Rhodpsn"/>
</dbReference>
<keyword evidence="12 14" id="KW-0807">Transducer</keyword>
<feature type="transmembrane region" description="Helical" evidence="14">
    <location>
        <begin position="69"/>
        <end position="97"/>
    </location>
</feature>
<name>A0ABM1K558_GEKJA</name>
<evidence type="ECO:0000256" key="3">
    <source>
        <dbReference type="ARBA" id="ARBA00022475"/>
    </source>
</evidence>
<dbReference type="Proteomes" id="UP000694871">
    <property type="component" value="Unplaced"/>
</dbReference>
<evidence type="ECO:0000256" key="8">
    <source>
        <dbReference type="ARBA" id="ARBA00023139"/>
    </source>
</evidence>
<keyword evidence="4 14" id="KW-0812">Transmembrane</keyword>
<keyword evidence="16" id="KW-1185">Reference proteome</keyword>
<dbReference type="RefSeq" id="XP_015268845.1">
    <property type="nucleotide sequence ID" value="XM_015413359.1"/>
</dbReference>
<feature type="transmembrane region" description="Helical" evidence="14">
    <location>
        <begin position="41"/>
        <end position="63"/>
    </location>
</feature>
<feature type="transmembrane region" description="Helical" evidence="14">
    <location>
        <begin position="166"/>
        <end position="187"/>
    </location>
</feature>
<evidence type="ECO:0000256" key="10">
    <source>
        <dbReference type="ARBA" id="ARBA00023170"/>
    </source>
</evidence>
<evidence type="ECO:0000256" key="14">
    <source>
        <dbReference type="RuleBase" id="RU201114"/>
    </source>
</evidence>
<keyword evidence="9 14" id="KW-1015">Disulfide bond</keyword>
<dbReference type="SUPFAM" id="SSF81321">
    <property type="entry name" value="Family A G protein-coupled receptor-like"/>
    <property type="match status" value="1"/>
</dbReference>
<keyword evidence="8" id="KW-0564">Palmitate</keyword>
<keyword evidence="5 14" id="KW-1133">Transmembrane helix</keyword>
<dbReference type="PRINTS" id="PR00424">
    <property type="entry name" value="ADENOSINER"/>
</dbReference>
<reference evidence="17" key="1">
    <citation type="submission" date="2025-08" db="UniProtKB">
        <authorList>
            <consortium name="RefSeq"/>
        </authorList>
    </citation>
    <scope>IDENTIFICATION</scope>
</reference>
<keyword evidence="13" id="KW-0449">Lipoprotein</keyword>
<comment type="subcellular location">
    <subcellularLocation>
        <location evidence="1 14">Cell membrane</location>
        <topology evidence="1 14">Multi-pass membrane protein</topology>
    </subcellularLocation>
</comment>
<evidence type="ECO:0000256" key="2">
    <source>
        <dbReference type="ARBA" id="ARBA00021738"/>
    </source>
</evidence>
<gene>
    <name evidence="17" type="primary">LOC107112251</name>
</gene>
<keyword evidence="11 14" id="KW-0325">Glycoprotein</keyword>
<evidence type="ECO:0000259" key="15">
    <source>
        <dbReference type="PROSITE" id="PS50262"/>
    </source>
</evidence>
<keyword evidence="10 14" id="KW-0675">Receptor</keyword>
<dbReference type="PANTHER" id="PTHR24246:SF2">
    <property type="entry name" value="ADENOSINE RECEPTOR A3"/>
    <property type="match status" value="1"/>
</dbReference>
<accession>A0ABM1K558</accession>
<evidence type="ECO:0000256" key="1">
    <source>
        <dbReference type="ARBA" id="ARBA00004651"/>
    </source>
</evidence>
<evidence type="ECO:0000256" key="5">
    <source>
        <dbReference type="ARBA" id="ARBA00022989"/>
    </source>
</evidence>
<evidence type="ECO:0000256" key="7">
    <source>
        <dbReference type="ARBA" id="ARBA00023136"/>
    </source>
</evidence>
<evidence type="ECO:0000313" key="16">
    <source>
        <dbReference type="Proteomes" id="UP000694871"/>
    </source>
</evidence>
<keyword evidence="3 14" id="KW-1003">Cell membrane</keyword>
<keyword evidence="6 14" id="KW-0297">G-protein coupled receptor</keyword>
<feature type="transmembrane region" description="Helical" evidence="14">
    <location>
        <begin position="6"/>
        <end position="29"/>
    </location>
</feature>
<evidence type="ECO:0000256" key="9">
    <source>
        <dbReference type="ARBA" id="ARBA00023157"/>
    </source>
</evidence>
<evidence type="ECO:0000256" key="12">
    <source>
        <dbReference type="ARBA" id="ARBA00023224"/>
    </source>
</evidence>
<comment type="similarity">
    <text evidence="14">Belongs to the G-protein coupled receptor 1 family.</text>
</comment>